<dbReference type="GO" id="GO:0097500">
    <property type="term" value="P:receptor localization to non-motile cilium"/>
    <property type="evidence" value="ECO:0007669"/>
    <property type="project" value="TreeGrafter"/>
</dbReference>
<feature type="binding site" evidence="4">
    <location>
        <position position="47"/>
    </location>
    <ligand>
        <name>Mg(2+)</name>
        <dbReference type="ChEBI" id="CHEBI:18420"/>
    </ligand>
</feature>
<dbReference type="Gene3D" id="3.40.50.300">
    <property type="entry name" value="P-loop containing nucleotide triphosphate hydrolases"/>
    <property type="match status" value="1"/>
</dbReference>
<reference evidence="5" key="1">
    <citation type="submission" date="2018-04" db="EMBL/GenBank/DDBJ databases">
        <authorList>
            <person name="Go L.Y."/>
            <person name="Mitchell J.A."/>
        </authorList>
    </citation>
    <scope>NUCLEOTIDE SEQUENCE</scope>
    <source>
        <tissue evidence="5">Whole organism</tissue>
    </source>
</reference>
<dbReference type="VEuPathDB" id="VectorBase:CSON010516"/>
<proteinExistence type="predicted"/>
<dbReference type="GO" id="GO:0097730">
    <property type="term" value="C:non-motile cilium"/>
    <property type="evidence" value="ECO:0007669"/>
    <property type="project" value="TreeGrafter"/>
</dbReference>
<evidence type="ECO:0000256" key="2">
    <source>
        <dbReference type="ARBA" id="ARBA00023134"/>
    </source>
</evidence>
<protein>
    <submittedName>
        <fullName evidence="6">CSON010516 protein</fullName>
    </submittedName>
</protein>
<dbReference type="PANTHER" id="PTHR46090">
    <property type="entry name" value="ADP-RIBOSYLATION FACTOR-LIKE PROTEIN 13B"/>
    <property type="match status" value="1"/>
</dbReference>
<dbReference type="SUPFAM" id="SSF52540">
    <property type="entry name" value="P-loop containing nucleoside triphosphate hydrolases"/>
    <property type="match status" value="1"/>
</dbReference>
<dbReference type="AlphaFoldDB" id="A0A336LLW7"/>
<dbReference type="EMBL" id="UFQS01000042">
    <property type="protein sequence ID" value="SSW98329.1"/>
    <property type="molecule type" value="Genomic_DNA"/>
</dbReference>
<dbReference type="GO" id="GO:0005525">
    <property type="term" value="F:GTP binding"/>
    <property type="evidence" value="ECO:0007669"/>
    <property type="project" value="UniProtKB-KW"/>
</dbReference>
<dbReference type="InterPro" id="IPR051995">
    <property type="entry name" value="Ciliary_GTPase"/>
</dbReference>
<dbReference type="InterPro" id="IPR006689">
    <property type="entry name" value="Small_GTPase_ARF/SAR"/>
</dbReference>
<keyword evidence="4" id="KW-0479">Metal-binding</keyword>
<sequence>MGNLCKKCKEMQRKSNLPVLLLGMENAGKTEIAHKICKIKRTDYLPTHGCKVYDLPIGKWNIALTELGGGPNIRGIWKYYLLEAYGVIYVIDSSDISRLEESKQILSELLSNPHLEGKPFLILGNKQDLPSALDYLDIFYFFGLEQLANSSQSPCMLEVTGNFSNVNGFSELDIGLEWLTNAILHRLKAIRNMIKFFQQLEDVKKEIANMRPVTGDALTKIHRKSAKKSKLRPNTAPNVKFKAQFKKETPLLISIKTTQPPIIENQIPHISTPPNVVPESPAIQSPYISPVREIPAQSPMKASNFTTPEYMSDNPDAFDDYDNNEESMKKMSSTITEVKVQVHRVDETSPFKNELPILEKLHTSNSNHDNFNNNQSNNVKNTAIFVPNGHVTSNHVVKNNNLNVSNFHPPESDVIMEDLSLDPITNGNV</sequence>
<dbReference type="PROSITE" id="PS51417">
    <property type="entry name" value="ARF"/>
    <property type="match status" value="1"/>
</dbReference>
<feature type="binding site" evidence="4">
    <location>
        <position position="30"/>
    </location>
    <ligand>
        <name>Mg(2+)</name>
        <dbReference type="ChEBI" id="CHEBI:18420"/>
    </ligand>
</feature>
<evidence type="ECO:0000256" key="1">
    <source>
        <dbReference type="ARBA" id="ARBA00022741"/>
    </source>
</evidence>
<dbReference type="InterPro" id="IPR027417">
    <property type="entry name" value="P-loop_NTPase"/>
</dbReference>
<dbReference type="SMART" id="SM00178">
    <property type="entry name" value="SAR"/>
    <property type="match status" value="1"/>
</dbReference>
<feature type="binding site" evidence="3">
    <location>
        <begin position="23"/>
        <end position="30"/>
    </location>
    <ligand>
        <name>GTP</name>
        <dbReference type="ChEBI" id="CHEBI:37565"/>
    </ligand>
</feature>
<feature type="binding site" evidence="3">
    <location>
        <position position="69"/>
    </location>
    <ligand>
        <name>GTP</name>
        <dbReference type="ChEBI" id="CHEBI:37565"/>
    </ligand>
</feature>
<dbReference type="Pfam" id="PF00025">
    <property type="entry name" value="Arf"/>
    <property type="match status" value="1"/>
</dbReference>
<dbReference type="EMBL" id="UFQT01000042">
    <property type="protein sequence ID" value="SSX18715.1"/>
    <property type="molecule type" value="Genomic_DNA"/>
</dbReference>
<keyword evidence="2 3" id="KW-0342">GTP-binding</keyword>
<dbReference type="GO" id="GO:0003924">
    <property type="term" value="F:GTPase activity"/>
    <property type="evidence" value="ECO:0007669"/>
    <property type="project" value="InterPro"/>
</dbReference>
<name>A0A336LLW7_CULSO</name>
<accession>A0A336LLW7</accession>
<keyword evidence="1 3" id="KW-0547">Nucleotide-binding</keyword>
<dbReference type="PANTHER" id="PTHR46090:SF2">
    <property type="entry name" value="ADP-RIBOSYLATION FACTOR-LIKE PROTEIN 13B"/>
    <property type="match status" value="1"/>
</dbReference>
<feature type="binding site" evidence="3">
    <location>
        <begin position="125"/>
        <end position="128"/>
    </location>
    <ligand>
        <name>GTP</name>
        <dbReference type="ChEBI" id="CHEBI:37565"/>
    </ligand>
</feature>
<gene>
    <name evidence="6" type="primary">CSON010516</name>
</gene>
<evidence type="ECO:0000256" key="3">
    <source>
        <dbReference type="PIRSR" id="PIRSR606689-1"/>
    </source>
</evidence>
<evidence type="ECO:0000313" key="5">
    <source>
        <dbReference type="EMBL" id="SSW98329.1"/>
    </source>
</evidence>
<dbReference type="PRINTS" id="PR00328">
    <property type="entry name" value="SAR1GTPBP"/>
</dbReference>
<keyword evidence="4" id="KW-0460">Magnesium</keyword>
<evidence type="ECO:0000313" key="6">
    <source>
        <dbReference type="EMBL" id="SSX18715.1"/>
    </source>
</evidence>
<dbReference type="GO" id="GO:0060170">
    <property type="term" value="C:ciliary membrane"/>
    <property type="evidence" value="ECO:0007669"/>
    <property type="project" value="TreeGrafter"/>
</dbReference>
<dbReference type="GO" id="GO:0046872">
    <property type="term" value="F:metal ion binding"/>
    <property type="evidence" value="ECO:0007669"/>
    <property type="project" value="UniProtKB-KW"/>
</dbReference>
<dbReference type="SMART" id="SM00177">
    <property type="entry name" value="ARF"/>
    <property type="match status" value="1"/>
</dbReference>
<evidence type="ECO:0000256" key="4">
    <source>
        <dbReference type="PIRSR" id="PIRSR606689-2"/>
    </source>
</evidence>
<reference evidence="6" key="2">
    <citation type="submission" date="2018-07" db="EMBL/GenBank/DDBJ databases">
        <authorList>
            <person name="Quirk P.G."/>
            <person name="Krulwich T.A."/>
        </authorList>
    </citation>
    <scope>NUCLEOTIDE SEQUENCE</scope>
</reference>
<organism evidence="6">
    <name type="scientific">Culicoides sonorensis</name>
    <name type="common">Biting midge</name>
    <dbReference type="NCBI Taxonomy" id="179676"/>
    <lineage>
        <taxon>Eukaryota</taxon>
        <taxon>Metazoa</taxon>
        <taxon>Ecdysozoa</taxon>
        <taxon>Arthropoda</taxon>
        <taxon>Hexapoda</taxon>
        <taxon>Insecta</taxon>
        <taxon>Pterygota</taxon>
        <taxon>Neoptera</taxon>
        <taxon>Endopterygota</taxon>
        <taxon>Diptera</taxon>
        <taxon>Nematocera</taxon>
        <taxon>Chironomoidea</taxon>
        <taxon>Ceratopogonidae</taxon>
        <taxon>Ceratopogoninae</taxon>
        <taxon>Culicoides</taxon>
        <taxon>Monoculicoides</taxon>
    </lineage>
</organism>
<dbReference type="GO" id="GO:1905515">
    <property type="term" value="P:non-motile cilium assembly"/>
    <property type="evidence" value="ECO:0007669"/>
    <property type="project" value="TreeGrafter"/>
</dbReference>